<comment type="caution">
    <text evidence="1">The sequence shown here is derived from an EMBL/GenBank/DDBJ whole genome shotgun (WGS) entry which is preliminary data.</text>
</comment>
<dbReference type="Proteomes" id="UP001295684">
    <property type="component" value="Unassembled WGS sequence"/>
</dbReference>
<name>A0AAD2CZQ6_EUPCR</name>
<evidence type="ECO:0000313" key="1">
    <source>
        <dbReference type="EMBL" id="CAI2375634.1"/>
    </source>
</evidence>
<protein>
    <submittedName>
        <fullName evidence="1">Uncharacterized protein</fullName>
    </submittedName>
</protein>
<dbReference type="EMBL" id="CAMPGE010017126">
    <property type="protein sequence ID" value="CAI2375634.1"/>
    <property type="molecule type" value="Genomic_DNA"/>
</dbReference>
<proteinExistence type="predicted"/>
<gene>
    <name evidence="1" type="ORF">ECRASSUSDP1_LOCUS16997</name>
</gene>
<organism evidence="1 2">
    <name type="scientific">Euplotes crassus</name>
    <dbReference type="NCBI Taxonomy" id="5936"/>
    <lineage>
        <taxon>Eukaryota</taxon>
        <taxon>Sar</taxon>
        <taxon>Alveolata</taxon>
        <taxon>Ciliophora</taxon>
        <taxon>Intramacronucleata</taxon>
        <taxon>Spirotrichea</taxon>
        <taxon>Hypotrichia</taxon>
        <taxon>Euplotida</taxon>
        <taxon>Euplotidae</taxon>
        <taxon>Moneuplotes</taxon>
    </lineage>
</organism>
<sequence>MKRVREQEEELAALEKPYTSLIYSKINGILSTSYTVMLIEDSYKRLAYGENYYQNKKQCRVFNSLTPPMKQGVEQLSFCLQRKKASMKDFLNKAPFSRVKNISLHANRGSAVLRFRLTKPVKRLITCAISNLQISSWVVPPASFQAIFERGCHVEELKFENCILEPFVCILSPILTYKIQRLVVSESGLERNCMLTNSLPFEYTLSAFFFHVISRSSLRDTVKSIEFICVDESLQSINRLKDREELFHIKISTEIELESELCS</sequence>
<keyword evidence="2" id="KW-1185">Reference proteome</keyword>
<dbReference type="AlphaFoldDB" id="A0AAD2CZQ6"/>
<accession>A0AAD2CZQ6</accession>
<evidence type="ECO:0000313" key="2">
    <source>
        <dbReference type="Proteomes" id="UP001295684"/>
    </source>
</evidence>
<reference evidence="1" key="1">
    <citation type="submission" date="2023-07" db="EMBL/GenBank/DDBJ databases">
        <authorList>
            <consortium name="AG Swart"/>
            <person name="Singh M."/>
            <person name="Singh A."/>
            <person name="Seah K."/>
            <person name="Emmerich C."/>
        </authorList>
    </citation>
    <scope>NUCLEOTIDE SEQUENCE</scope>
    <source>
        <strain evidence="1">DP1</strain>
    </source>
</reference>